<feature type="domain" description="NAD(P)-binding" evidence="2">
    <location>
        <begin position="6"/>
        <end position="175"/>
    </location>
</feature>
<gene>
    <name evidence="3" type="ORF">EV652_106538</name>
</gene>
<dbReference type="SUPFAM" id="SSF51735">
    <property type="entry name" value="NAD(P)-binding Rossmann-fold domains"/>
    <property type="match status" value="1"/>
</dbReference>
<dbReference type="EMBL" id="SLWN01000006">
    <property type="protein sequence ID" value="TCO28551.1"/>
    <property type="molecule type" value="Genomic_DNA"/>
</dbReference>
<reference evidence="3 4" key="1">
    <citation type="journal article" date="2015" name="Stand. Genomic Sci.">
        <title>Genomic Encyclopedia of Bacterial and Archaeal Type Strains, Phase III: the genomes of soil and plant-associated and newly described type strains.</title>
        <authorList>
            <person name="Whitman W.B."/>
            <person name="Woyke T."/>
            <person name="Klenk H.P."/>
            <person name="Zhou Y."/>
            <person name="Lilburn T.G."/>
            <person name="Beck B.J."/>
            <person name="De Vos P."/>
            <person name="Vandamme P."/>
            <person name="Eisen J.A."/>
            <person name="Garrity G."/>
            <person name="Hugenholtz P."/>
            <person name="Kyrpides N.C."/>
        </authorList>
    </citation>
    <scope>NUCLEOTIDE SEQUENCE [LARGE SCALE GENOMIC DNA]</scope>
    <source>
        <strain evidence="3 4">VKM Ac-2572</strain>
    </source>
</reference>
<dbReference type="PANTHER" id="PTHR43162:SF1">
    <property type="entry name" value="PRESTALK A DIFFERENTIATION PROTEIN A"/>
    <property type="match status" value="1"/>
</dbReference>
<accession>A0A4R2HH94</accession>
<dbReference type="InterPro" id="IPR016040">
    <property type="entry name" value="NAD(P)-bd_dom"/>
</dbReference>
<evidence type="ECO:0000259" key="2">
    <source>
        <dbReference type="Pfam" id="PF13460"/>
    </source>
</evidence>
<evidence type="ECO:0000313" key="3">
    <source>
        <dbReference type="EMBL" id="TCO28551.1"/>
    </source>
</evidence>
<feature type="region of interest" description="Disordered" evidence="1">
    <location>
        <begin position="31"/>
        <end position="53"/>
    </location>
</feature>
<evidence type="ECO:0000313" key="4">
    <source>
        <dbReference type="Proteomes" id="UP000294508"/>
    </source>
</evidence>
<dbReference type="Pfam" id="PF13460">
    <property type="entry name" value="NAD_binding_10"/>
    <property type="match status" value="1"/>
</dbReference>
<name>A0A4R2HH94_9ACTN</name>
<organism evidence="3 4">
    <name type="scientific">Kribbella steppae</name>
    <dbReference type="NCBI Taxonomy" id="2512223"/>
    <lineage>
        <taxon>Bacteria</taxon>
        <taxon>Bacillati</taxon>
        <taxon>Actinomycetota</taxon>
        <taxon>Actinomycetes</taxon>
        <taxon>Propionibacteriales</taxon>
        <taxon>Kribbellaceae</taxon>
        <taxon>Kribbella</taxon>
    </lineage>
</organism>
<dbReference type="InterPro" id="IPR036291">
    <property type="entry name" value="NAD(P)-bd_dom_sf"/>
</dbReference>
<dbReference type="Gene3D" id="3.40.50.720">
    <property type="entry name" value="NAD(P)-binding Rossmann-like Domain"/>
    <property type="match status" value="1"/>
</dbReference>
<dbReference type="AlphaFoldDB" id="A0A4R2HH94"/>
<protein>
    <submittedName>
        <fullName evidence="3">Uncharacterized protein YbjT (DUF2867 family)</fullName>
    </submittedName>
</protein>
<dbReference type="Proteomes" id="UP000294508">
    <property type="component" value="Unassembled WGS sequence"/>
</dbReference>
<dbReference type="OrthoDB" id="116343at2"/>
<proteinExistence type="predicted"/>
<keyword evidence="4" id="KW-1185">Reference proteome</keyword>
<dbReference type="InterPro" id="IPR051604">
    <property type="entry name" value="Ergot_Alk_Oxidoreductase"/>
</dbReference>
<dbReference type="RefSeq" id="WP_132210722.1">
    <property type="nucleotide sequence ID" value="NZ_SLWN01000006.1"/>
</dbReference>
<evidence type="ECO:0000256" key="1">
    <source>
        <dbReference type="SAM" id="MobiDB-lite"/>
    </source>
</evidence>
<sequence length="274" mass="28963">MIVVTGATGNVGRPLVEALAAAGEQVTAVSRRTPQRDLPAGVRSQQADMSEPESLKPALEEAEAVFLLTSPDFLANGNLADVVNVVRAAGVQRVVLLSSQGVGTQRHPSALEDVVTESGLEWTMLRPGNFNSNAFQWAESVRSRRVLEAPFGDVALPAVDPADIADVAAAVLREPGHGGNIYTLTGPEPISPRQQAAAIAQAIGEQVRFVESSRDEARGRMVGYMPEPVVDATLAVLGTPSADEQAVNPDVERVLGRPARTFADWAARNVAAFK</sequence>
<comment type="caution">
    <text evidence="3">The sequence shown here is derived from an EMBL/GenBank/DDBJ whole genome shotgun (WGS) entry which is preliminary data.</text>
</comment>
<dbReference type="PANTHER" id="PTHR43162">
    <property type="match status" value="1"/>
</dbReference>